<dbReference type="GO" id="GO:0005634">
    <property type="term" value="C:nucleus"/>
    <property type="evidence" value="ECO:0007669"/>
    <property type="project" value="UniProtKB-SubCell"/>
</dbReference>
<comment type="caution">
    <text evidence="8">The sequence shown here is derived from an EMBL/GenBank/DDBJ whole genome shotgun (WGS) entry which is preliminary data.</text>
</comment>
<keyword evidence="2" id="KW-0805">Transcription regulation</keyword>
<sequence>MAEPSNQTHTIPLVYLKEEVPETDQEQEFEERSPTPLLPPPQPIGVVPLAAMPMSVKVRKSSSASASAAARKASRDRHAKVEGRGRRIRIPAICAARIFQLTRELGHKSDGETVRWLLENAESSVIAATGTGTVPASSVTIQGSLTTNTTTITTTPEQETKSNVTTKKKKRKQSESDCFPVIMSNSPISTVSSGLAPIGTTTPQGFVPMWGVTSDGRIIPSVPAGAFWMIPQLCSNPTAAGAAINQPQLWAFPPTMNMNFSAIQPTSCITIQNPIQVHASSAATTTSGVKTSSTKASSTTLPPTTTSNFSSTTTTQLLKDFSLEIYGKQHDQSTASKS</sequence>
<dbReference type="InterPro" id="IPR017887">
    <property type="entry name" value="TF_TCP_subgr"/>
</dbReference>
<accession>A0A7J6VS92</accession>
<protein>
    <submittedName>
        <fullName evidence="8">Transcription factor tcp9</fullName>
    </submittedName>
</protein>
<evidence type="ECO:0000256" key="3">
    <source>
        <dbReference type="ARBA" id="ARBA00023125"/>
    </source>
</evidence>
<evidence type="ECO:0000256" key="6">
    <source>
        <dbReference type="SAM" id="MobiDB-lite"/>
    </source>
</evidence>
<keyword evidence="4" id="KW-0804">Transcription</keyword>
<evidence type="ECO:0000313" key="9">
    <source>
        <dbReference type="Proteomes" id="UP000554482"/>
    </source>
</evidence>
<feature type="region of interest" description="Disordered" evidence="6">
    <location>
        <begin position="284"/>
        <end position="311"/>
    </location>
</feature>
<dbReference type="Pfam" id="PF03634">
    <property type="entry name" value="TCP"/>
    <property type="match status" value="1"/>
</dbReference>
<evidence type="ECO:0000313" key="8">
    <source>
        <dbReference type="EMBL" id="KAF5187763.1"/>
    </source>
</evidence>
<dbReference type="AlphaFoldDB" id="A0A7J6VS92"/>
<name>A0A7J6VS92_THATH</name>
<feature type="compositionally biased region" description="Low complexity" evidence="6">
    <location>
        <begin position="61"/>
        <end position="71"/>
    </location>
</feature>
<dbReference type="OrthoDB" id="1928965at2759"/>
<comment type="subcellular location">
    <subcellularLocation>
        <location evidence="1">Nucleus</location>
    </subcellularLocation>
</comment>
<keyword evidence="3" id="KW-0238">DNA-binding</keyword>
<evidence type="ECO:0000256" key="5">
    <source>
        <dbReference type="ARBA" id="ARBA00023242"/>
    </source>
</evidence>
<feature type="compositionally biased region" description="Low complexity" evidence="6">
    <location>
        <begin position="155"/>
        <end position="165"/>
    </location>
</feature>
<evidence type="ECO:0000256" key="2">
    <source>
        <dbReference type="ARBA" id="ARBA00023015"/>
    </source>
</evidence>
<feature type="region of interest" description="Disordered" evidence="6">
    <location>
        <begin position="155"/>
        <end position="176"/>
    </location>
</feature>
<gene>
    <name evidence="8" type="ORF">FRX31_022653</name>
</gene>
<feature type="compositionally biased region" description="Polar residues" evidence="6">
    <location>
        <begin position="1"/>
        <end position="10"/>
    </location>
</feature>
<dbReference type="Proteomes" id="UP000554482">
    <property type="component" value="Unassembled WGS sequence"/>
</dbReference>
<feature type="region of interest" description="Disordered" evidence="6">
    <location>
        <begin position="58"/>
        <end position="83"/>
    </location>
</feature>
<evidence type="ECO:0000259" key="7">
    <source>
        <dbReference type="PROSITE" id="PS51369"/>
    </source>
</evidence>
<evidence type="ECO:0000256" key="1">
    <source>
        <dbReference type="ARBA" id="ARBA00004123"/>
    </source>
</evidence>
<feature type="domain" description="TCP" evidence="7">
    <location>
        <begin position="74"/>
        <end position="128"/>
    </location>
</feature>
<keyword evidence="9" id="KW-1185">Reference proteome</keyword>
<dbReference type="PANTHER" id="PTHR31072">
    <property type="entry name" value="TRANSCRIPTION FACTOR TCP4-RELATED"/>
    <property type="match status" value="1"/>
</dbReference>
<dbReference type="PROSITE" id="PS51369">
    <property type="entry name" value="TCP"/>
    <property type="match status" value="1"/>
</dbReference>
<dbReference type="GO" id="GO:0003700">
    <property type="term" value="F:DNA-binding transcription factor activity"/>
    <property type="evidence" value="ECO:0007669"/>
    <property type="project" value="InterPro"/>
</dbReference>
<dbReference type="EMBL" id="JABWDY010027620">
    <property type="protein sequence ID" value="KAF5187763.1"/>
    <property type="molecule type" value="Genomic_DNA"/>
</dbReference>
<dbReference type="GO" id="GO:0043565">
    <property type="term" value="F:sequence-specific DNA binding"/>
    <property type="evidence" value="ECO:0007669"/>
    <property type="project" value="TreeGrafter"/>
</dbReference>
<dbReference type="PANTHER" id="PTHR31072:SF1">
    <property type="entry name" value="TRANSCRIPTION FACTOR TCP9"/>
    <property type="match status" value="1"/>
</dbReference>
<dbReference type="InterPro" id="IPR005333">
    <property type="entry name" value="Transcription_factor_TCP"/>
</dbReference>
<proteinExistence type="predicted"/>
<organism evidence="8 9">
    <name type="scientific">Thalictrum thalictroides</name>
    <name type="common">Rue-anemone</name>
    <name type="synonym">Anemone thalictroides</name>
    <dbReference type="NCBI Taxonomy" id="46969"/>
    <lineage>
        <taxon>Eukaryota</taxon>
        <taxon>Viridiplantae</taxon>
        <taxon>Streptophyta</taxon>
        <taxon>Embryophyta</taxon>
        <taxon>Tracheophyta</taxon>
        <taxon>Spermatophyta</taxon>
        <taxon>Magnoliopsida</taxon>
        <taxon>Ranunculales</taxon>
        <taxon>Ranunculaceae</taxon>
        <taxon>Thalictroideae</taxon>
        <taxon>Thalictrum</taxon>
    </lineage>
</organism>
<feature type="region of interest" description="Disordered" evidence="6">
    <location>
        <begin position="1"/>
        <end position="44"/>
    </location>
</feature>
<keyword evidence="5" id="KW-0539">Nucleus</keyword>
<evidence type="ECO:0000256" key="4">
    <source>
        <dbReference type="ARBA" id="ARBA00023163"/>
    </source>
</evidence>
<reference evidence="8 9" key="1">
    <citation type="submission" date="2020-06" db="EMBL/GenBank/DDBJ databases">
        <title>Transcriptomic and genomic resources for Thalictrum thalictroides and T. hernandezii: Facilitating candidate gene discovery in an emerging model plant lineage.</title>
        <authorList>
            <person name="Arias T."/>
            <person name="Riano-Pachon D.M."/>
            <person name="Di Stilio V.S."/>
        </authorList>
    </citation>
    <scope>NUCLEOTIDE SEQUENCE [LARGE SCALE GENOMIC DNA]</scope>
    <source>
        <strain evidence="9">cv. WT478/WT964</strain>
        <tissue evidence="8">Leaves</tissue>
    </source>
</reference>